<evidence type="ECO:0000313" key="3">
    <source>
        <dbReference type="Proteomes" id="UP000054988"/>
    </source>
</evidence>
<feature type="domain" description="Retrotransposon gag" evidence="1">
    <location>
        <begin position="18"/>
        <end position="110"/>
    </location>
</feature>
<proteinExistence type="predicted"/>
<dbReference type="InterPro" id="IPR005162">
    <property type="entry name" value="Retrotrans_gag_dom"/>
</dbReference>
<name>A0A0W0GBB0_MONRR</name>
<reference evidence="2 3" key="1">
    <citation type="submission" date="2015-12" db="EMBL/GenBank/DDBJ databases">
        <title>Draft genome sequence of Moniliophthora roreri, the causal agent of frosty pod rot of cacao.</title>
        <authorList>
            <person name="Aime M.C."/>
            <person name="Diaz-Valderrama J.R."/>
            <person name="Kijpornyongpan T."/>
            <person name="Phillips-Mora W."/>
        </authorList>
    </citation>
    <scope>NUCLEOTIDE SEQUENCE [LARGE SCALE GENOMIC DNA]</scope>
    <source>
        <strain evidence="2 3">MCA 2952</strain>
    </source>
</reference>
<sequence length="178" mass="20791">MHLSDYDTDEKKCLFLLSYLQGKTTASWKQSKTNRIFERKSGKDELTWTNLKASFKKHYLPADIQADAQLQIEEAHMTDRANTYVNEFRVIANESGYDDQALIHIFRRGLPITLADKILNQLQGWPTDLKGWYEAAIQYNEQFKYAKTVQQPRRFQMAGDKKKRFEKKEVSVNCVDTG</sequence>
<dbReference type="Pfam" id="PF03732">
    <property type="entry name" value="Retrotrans_gag"/>
    <property type="match status" value="1"/>
</dbReference>
<dbReference type="Proteomes" id="UP000054988">
    <property type="component" value="Unassembled WGS sequence"/>
</dbReference>
<evidence type="ECO:0000259" key="1">
    <source>
        <dbReference type="Pfam" id="PF03732"/>
    </source>
</evidence>
<protein>
    <recommendedName>
        <fullName evidence="1">Retrotransposon gag domain-containing protein</fullName>
    </recommendedName>
</protein>
<evidence type="ECO:0000313" key="2">
    <source>
        <dbReference type="EMBL" id="KTB45870.1"/>
    </source>
</evidence>
<dbReference type="EMBL" id="LATX01000580">
    <property type="protein sequence ID" value="KTB45870.1"/>
    <property type="molecule type" value="Genomic_DNA"/>
</dbReference>
<accession>A0A0W0GBB0</accession>
<gene>
    <name evidence="2" type="ORF">WG66_1553</name>
</gene>
<comment type="caution">
    <text evidence="2">The sequence shown here is derived from an EMBL/GenBank/DDBJ whole genome shotgun (WGS) entry which is preliminary data.</text>
</comment>
<organism evidence="2 3">
    <name type="scientific">Moniliophthora roreri</name>
    <name type="common">Frosty pod rot fungus</name>
    <name type="synonym">Monilia roreri</name>
    <dbReference type="NCBI Taxonomy" id="221103"/>
    <lineage>
        <taxon>Eukaryota</taxon>
        <taxon>Fungi</taxon>
        <taxon>Dikarya</taxon>
        <taxon>Basidiomycota</taxon>
        <taxon>Agaricomycotina</taxon>
        <taxon>Agaricomycetes</taxon>
        <taxon>Agaricomycetidae</taxon>
        <taxon>Agaricales</taxon>
        <taxon>Marasmiineae</taxon>
        <taxon>Marasmiaceae</taxon>
        <taxon>Moniliophthora</taxon>
    </lineage>
</organism>
<dbReference type="AlphaFoldDB" id="A0A0W0GBB0"/>